<dbReference type="STRING" id="1798496.A3C94_00425"/>
<dbReference type="InterPro" id="IPR014717">
    <property type="entry name" value="Transl_elong_EF1B/ribsomal_bS6"/>
</dbReference>
<name>A0A1F6DSK9_9BACT</name>
<organism evidence="1 2">
    <name type="scientific">Candidatus Kaiserbacteria bacterium RIFCSPHIGHO2_02_FULL_55_17</name>
    <dbReference type="NCBI Taxonomy" id="1798496"/>
    <lineage>
        <taxon>Bacteria</taxon>
        <taxon>Candidatus Kaiseribacteriota</taxon>
    </lineage>
</organism>
<evidence type="ECO:0000313" key="1">
    <source>
        <dbReference type="EMBL" id="OGG64270.1"/>
    </source>
</evidence>
<dbReference type="EMBL" id="MFLJ01000029">
    <property type="protein sequence ID" value="OGG64270.1"/>
    <property type="molecule type" value="Genomic_DNA"/>
</dbReference>
<evidence type="ECO:0000313" key="2">
    <source>
        <dbReference type="Proteomes" id="UP000177232"/>
    </source>
</evidence>
<gene>
    <name evidence="1" type="ORF">A3C94_00425</name>
</gene>
<dbReference type="AlphaFoldDB" id="A0A1F6DSK9"/>
<protein>
    <recommendedName>
        <fullName evidence="3">General secretion pathway protein GspM</fullName>
    </recommendedName>
</protein>
<evidence type="ECO:0008006" key="3">
    <source>
        <dbReference type="Google" id="ProtNLM"/>
    </source>
</evidence>
<proteinExistence type="predicted"/>
<sequence>MNSRILPTLALLVSVGIFFAYVQPTWSGPLAVTKASIASDDRALAAANTYTMQQNQLAVARNAIDPRDLTRLARFLPGSVDNVGLILDLNALAARSGLTLSNIDVITNAAAPAKSAAAGAALSSAASPIGSAELSLSAVGTYAALQTFLVGVEKSERLLDVQDLLVRGSDTGVYSYRMKVSFYWLR</sequence>
<reference evidence="1 2" key="1">
    <citation type="journal article" date="2016" name="Nat. Commun.">
        <title>Thousands of microbial genomes shed light on interconnected biogeochemical processes in an aquifer system.</title>
        <authorList>
            <person name="Anantharaman K."/>
            <person name="Brown C.T."/>
            <person name="Hug L.A."/>
            <person name="Sharon I."/>
            <person name="Castelle C.J."/>
            <person name="Probst A.J."/>
            <person name="Thomas B.C."/>
            <person name="Singh A."/>
            <person name="Wilkins M.J."/>
            <person name="Karaoz U."/>
            <person name="Brodie E.L."/>
            <person name="Williams K.H."/>
            <person name="Hubbard S.S."/>
            <person name="Banfield J.F."/>
        </authorList>
    </citation>
    <scope>NUCLEOTIDE SEQUENCE [LARGE SCALE GENOMIC DNA]</scope>
</reference>
<dbReference type="Gene3D" id="3.30.70.60">
    <property type="match status" value="1"/>
</dbReference>
<comment type="caution">
    <text evidence="1">The sequence shown here is derived from an EMBL/GenBank/DDBJ whole genome shotgun (WGS) entry which is preliminary data.</text>
</comment>
<accession>A0A1F6DSK9</accession>
<dbReference type="Proteomes" id="UP000177232">
    <property type="component" value="Unassembled WGS sequence"/>
</dbReference>